<comment type="caution">
    <text evidence="3">The sequence shown here is derived from an EMBL/GenBank/DDBJ whole genome shotgun (WGS) entry which is preliminary data.</text>
</comment>
<feature type="region of interest" description="Disordered" evidence="1">
    <location>
        <begin position="102"/>
        <end position="135"/>
    </location>
</feature>
<proteinExistence type="predicted"/>
<keyword evidence="4" id="KW-1185">Reference proteome</keyword>
<dbReference type="Proteomes" id="UP000483004">
    <property type="component" value="Unassembled WGS sequence"/>
</dbReference>
<dbReference type="PANTHER" id="PTHR46637">
    <property type="entry name" value="TIS1421-TRANSPOSASE PROTEIN A"/>
    <property type="match status" value="1"/>
</dbReference>
<organism evidence="3 4">
    <name type="scientific">Actinomadura montaniterrae</name>
    <dbReference type="NCBI Taxonomy" id="1803903"/>
    <lineage>
        <taxon>Bacteria</taxon>
        <taxon>Bacillati</taxon>
        <taxon>Actinomycetota</taxon>
        <taxon>Actinomycetes</taxon>
        <taxon>Streptosporangiales</taxon>
        <taxon>Thermomonosporaceae</taxon>
        <taxon>Actinomadura</taxon>
    </lineage>
</organism>
<gene>
    <name evidence="3" type="ORF">F9B16_45190</name>
</gene>
<dbReference type="InterPro" id="IPR052909">
    <property type="entry name" value="Transposase_6_like"/>
</dbReference>
<dbReference type="AlphaFoldDB" id="A0A6L3VHL6"/>
<dbReference type="InterPro" id="IPR025161">
    <property type="entry name" value="IS402-like_dom"/>
</dbReference>
<sequence length="151" mass="17040">MGRGDLTDAQWERLAPLLPPTGGRGGRWVDHRRVINGICHRVRTGVPWRDLPPEFGEWITVYKRFRRWSADGTWERLLQVVRAQADAAGDIDWRVSVDSTIQRAHQHAAGAPHRPPPAPPERGDGAGTNQDNPSWRELVALLEEVARQAKH</sequence>
<accession>A0A6L3VHL6</accession>
<name>A0A6L3VHL6_9ACTN</name>
<dbReference type="NCBIfam" id="NF033580">
    <property type="entry name" value="transpos_IS5_3"/>
    <property type="match status" value="1"/>
</dbReference>
<feature type="domain" description="Insertion element IS402-like" evidence="2">
    <location>
        <begin position="6"/>
        <end position="77"/>
    </location>
</feature>
<evidence type="ECO:0000313" key="4">
    <source>
        <dbReference type="Proteomes" id="UP000483004"/>
    </source>
</evidence>
<dbReference type="EMBL" id="WBMR01000279">
    <property type="protein sequence ID" value="KAB2362675.1"/>
    <property type="molecule type" value="Genomic_DNA"/>
</dbReference>
<evidence type="ECO:0000256" key="1">
    <source>
        <dbReference type="SAM" id="MobiDB-lite"/>
    </source>
</evidence>
<dbReference type="PANTHER" id="PTHR46637:SF1">
    <property type="entry name" value="BLL5188 PROTEIN"/>
    <property type="match status" value="1"/>
</dbReference>
<evidence type="ECO:0000313" key="3">
    <source>
        <dbReference type="EMBL" id="KAB2362675.1"/>
    </source>
</evidence>
<evidence type="ECO:0000259" key="2">
    <source>
        <dbReference type="Pfam" id="PF13340"/>
    </source>
</evidence>
<reference evidence="3 4" key="1">
    <citation type="submission" date="2019-09" db="EMBL/GenBank/DDBJ databases">
        <title>Actinomadura physcomitrii sp. nov., a novel actinomycete isolated from moss [Physcomitrium sphaericum (Ludw) Fuernr].</title>
        <authorList>
            <person name="Liu C."/>
            <person name="Zhuang X."/>
        </authorList>
    </citation>
    <scope>NUCLEOTIDE SEQUENCE [LARGE SCALE GENOMIC DNA]</scope>
    <source>
        <strain evidence="3 4">CYP1-1B</strain>
    </source>
</reference>
<dbReference type="Pfam" id="PF13340">
    <property type="entry name" value="DUF4096"/>
    <property type="match status" value="1"/>
</dbReference>
<dbReference type="OrthoDB" id="3335835at2"/>
<protein>
    <submittedName>
        <fullName evidence="3">IS5 family transposase</fullName>
    </submittedName>
</protein>